<dbReference type="InterPro" id="IPR022346">
    <property type="entry name" value="T2SS_GspH"/>
</dbReference>
<evidence type="ECO:0000256" key="7">
    <source>
        <dbReference type="ARBA" id="ARBA00022989"/>
    </source>
</evidence>
<protein>
    <recommendedName>
        <fullName evidence="2">Type II secretion system protein H</fullName>
    </recommendedName>
    <alternativeName>
        <fullName evidence="10">General secretion pathway protein H</fullName>
    </alternativeName>
</protein>
<proteinExistence type="inferred from homology"/>
<accession>A0ABY1Q620</accession>
<evidence type="ECO:0000256" key="4">
    <source>
        <dbReference type="ARBA" id="ARBA00022481"/>
    </source>
</evidence>
<evidence type="ECO:0000256" key="3">
    <source>
        <dbReference type="ARBA" id="ARBA00022475"/>
    </source>
</evidence>
<dbReference type="Pfam" id="PF07963">
    <property type="entry name" value="N_methyl"/>
    <property type="match status" value="1"/>
</dbReference>
<dbReference type="EMBL" id="FXUL01000006">
    <property type="protein sequence ID" value="SMP59883.1"/>
    <property type="molecule type" value="Genomic_DNA"/>
</dbReference>
<evidence type="ECO:0000256" key="5">
    <source>
        <dbReference type="ARBA" id="ARBA00022519"/>
    </source>
</evidence>
<keyword evidence="5" id="KW-0997">Cell inner membrane</keyword>
<keyword evidence="4" id="KW-0488">Methylation</keyword>
<dbReference type="Gene3D" id="3.55.40.10">
    <property type="entry name" value="minor pseudopilin epsh domain"/>
    <property type="match status" value="1"/>
</dbReference>
<dbReference type="InterPro" id="IPR012902">
    <property type="entry name" value="N_methyl_site"/>
</dbReference>
<evidence type="ECO:0000256" key="8">
    <source>
        <dbReference type="ARBA" id="ARBA00023136"/>
    </source>
</evidence>
<evidence type="ECO:0000259" key="11">
    <source>
        <dbReference type="Pfam" id="PF12019"/>
    </source>
</evidence>
<reference evidence="12 13" key="1">
    <citation type="submission" date="2017-05" db="EMBL/GenBank/DDBJ databases">
        <authorList>
            <person name="Varghese N."/>
            <person name="Submissions S."/>
        </authorList>
    </citation>
    <scope>NUCLEOTIDE SEQUENCE [LARGE SCALE GENOMIC DNA]</scope>
    <source>
        <strain evidence="12 13">DSM 26001</strain>
    </source>
</reference>
<evidence type="ECO:0000256" key="9">
    <source>
        <dbReference type="ARBA" id="ARBA00025772"/>
    </source>
</evidence>
<name>A0ABY1Q620_9BURK</name>
<evidence type="ECO:0000313" key="13">
    <source>
        <dbReference type="Proteomes" id="UP001158049"/>
    </source>
</evidence>
<dbReference type="Pfam" id="PF12019">
    <property type="entry name" value="GspH"/>
    <property type="match status" value="1"/>
</dbReference>
<feature type="domain" description="General secretion pathway GspH" evidence="11">
    <location>
        <begin position="44"/>
        <end position="158"/>
    </location>
</feature>
<organism evidence="12 13">
    <name type="scientific">Noviherbaspirillum suwonense</name>
    <dbReference type="NCBI Taxonomy" id="1224511"/>
    <lineage>
        <taxon>Bacteria</taxon>
        <taxon>Pseudomonadati</taxon>
        <taxon>Pseudomonadota</taxon>
        <taxon>Betaproteobacteria</taxon>
        <taxon>Burkholderiales</taxon>
        <taxon>Oxalobacteraceae</taxon>
        <taxon>Noviherbaspirillum</taxon>
    </lineage>
</organism>
<keyword evidence="8" id="KW-0472">Membrane</keyword>
<keyword evidence="3" id="KW-1003">Cell membrane</keyword>
<keyword evidence="7" id="KW-1133">Transmembrane helix</keyword>
<evidence type="ECO:0000256" key="1">
    <source>
        <dbReference type="ARBA" id="ARBA00004377"/>
    </source>
</evidence>
<dbReference type="Proteomes" id="UP001158049">
    <property type="component" value="Unassembled WGS sequence"/>
</dbReference>
<comment type="subcellular location">
    <subcellularLocation>
        <location evidence="1">Cell inner membrane</location>
        <topology evidence="1">Single-pass membrane protein</topology>
    </subcellularLocation>
</comment>
<evidence type="ECO:0000313" key="12">
    <source>
        <dbReference type="EMBL" id="SMP59883.1"/>
    </source>
</evidence>
<keyword evidence="13" id="KW-1185">Reference proteome</keyword>
<sequence length="172" mass="18107">MKPSRGGHTLVEMLSVLAIAAILAGLAMPSLQRMLQQHRLNATVNEFLAAVTLARSEAVRRGAQVMLLPAGDGWGSGWVVAVDRNANRRYDAGDELLYSHGPAAAGVAIDGSFTDDSQPYMAYGAGGLGRSRTGAAQAGSWQFSCGGQRRSIIVNLLGRPRSCNPDTGRPPC</sequence>
<evidence type="ECO:0000256" key="2">
    <source>
        <dbReference type="ARBA" id="ARBA00021549"/>
    </source>
</evidence>
<keyword evidence="6" id="KW-0812">Transmembrane</keyword>
<evidence type="ECO:0000256" key="10">
    <source>
        <dbReference type="ARBA" id="ARBA00030775"/>
    </source>
</evidence>
<dbReference type="InterPro" id="IPR045584">
    <property type="entry name" value="Pilin-like"/>
</dbReference>
<dbReference type="SUPFAM" id="SSF54523">
    <property type="entry name" value="Pili subunits"/>
    <property type="match status" value="1"/>
</dbReference>
<dbReference type="NCBIfam" id="TIGR02532">
    <property type="entry name" value="IV_pilin_GFxxxE"/>
    <property type="match status" value="1"/>
</dbReference>
<gene>
    <name evidence="12" type="ORF">SAMN06295970_106175</name>
</gene>
<comment type="caution">
    <text evidence="12">The sequence shown here is derived from an EMBL/GenBank/DDBJ whole genome shotgun (WGS) entry which is preliminary data.</text>
</comment>
<evidence type="ECO:0000256" key="6">
    <source>
        <dbReference type="ARBA" id="ARBA00022692"/>
    </source>
</evidence>
<comment type="similarity">
    <text evidence="9">Belongs to the GSP H family.</text>
</comment>